<protein>
    <submittedName>
        <fullName evidence="10">Ger(X)C family spore germination protein</fullName>
    </submittedName>
</protein>
<evidence type="ECO:0000256" key="5">
    <source>
        <dbReference type="ARBA" id="ARBA00023136"/>
    </source>
</evidence>
<dbReference type="Pfam" id="PF25198">
    <property type="entry name" value="Spore_GerAC_N"/>
    <property type="match status" value="1"/>
</dbReference>
<dbReference type="InterPro" id="IPR008844">
    <property type="entry name" value="Spore_GerAC-like"/>
</dbReference>
<dbReference type="InterPro" id="IPR038501">
    <property type="entry name" value="Spore_GerAC_C_sf"/>
</dbReference>
<evidence type="ECO:0000256" key="4">
    <source>
        <dbReference type="ARBA" id="ARBA00022729"/>
    </source>
</evidence>
<keyword evidence="5" id="KW-0472">Membrane</keyword>
<dbReference type="Pfam" id="PF05504">
    <property type="entry name" value="Spore_GerAC"/>
    <property type="match status" value="1"/>
</dbReference>
<dbReference type="EMBL" id="JAAAMV010000002">
    <property type="protein sequence ID" value="NBD23208.1"/>
    <property type="molecule type" value="Genomic_DNA"/>
</dbReference>
<dbReference type="PANTHER" id="PTHR35789">
    <property type="entry name" value="SPORE GERMINATION PROTEIN B3"/>
    <property type="match status" value="1"/>
</dbReference>
<dbReference type="InterPro" id="IPR046953">
    <property type="entry name" value="Spore_GerAC-like_C"/>
</dbReference>
<evidence type="ECO:0000256" key="1">
    <source>
        <dbReference type="ARBA" id="ARBA00004635"/>
    </source>
</evidence>
<sequence>MSRFRRFAALGLLTCMLVGCSPDIREISDIALVMLTAIDYDEQKRDYVFTINCIDASTNDAQNSAKKLEWIASASGKTILEAARNLRSRAGKILVWQHDKFFLIGEGAARNSLYEVVDFLSRNRDIRLSGYLVVSQGTASDLMRIKSETGDLISNETVGRIKNEQLWGKSLSLTIKDVADYYGNPYRGFVTGKLSRSMPVAGDREVLFLSGGSVIHQGKLAGWLPGKDVLAIHLIIKKKYWRELEFPQTVPFRSAKISLLMRVANRSVRMRQTDGQPVFDVRIGLTGTVLTIDKQVNLANPDTLRELELAAGRFIEGELKASLNRFQQQLKIDVVGFSDIARKYHPQAWKRMEKTWSTAIYPTVPVRVHVDVSIPAIGMSKVLGGD</sequence>
<dbReference type="PROSITE" id="PS51257">
    <property type="entry name" value="PROKAR_LIPOPROTEIN"/>
    <property type="match status" value="1"/>
</dbReference>
<gene>
    <name evidence="10" type="ORF">GT019_04940</name>
</gene>
<keyword evidence="3" id="KW-0309">Germination</keyword>
<evidence type="ECO:0000256" key="3">
    <source>
        <dbReference type="ARBA" id="ARBA00022544"/>
    </source>
</evidence>
<evidence type="ECO:0000256" key="6">
    <source>
        <dbReference type="ARBA" id="ARBA00023139"/>
    </source>
</evidence>
<dbReference type="PANTHER" id="PTHR35789:SF1">
    <property type="entry name" value="SPORE GERMINATION PROTEIN B3"/>
    <property type="match status" value="1"/>
</dbReference>
<evidence type="ECO:0000256" key="7">
    <source>
        <dbReference type="ARBA" id="ARBA00023288"/>
    </source>
</evidence>
<dbReference type="NCBIfam" id="TIGR02887">
    <property type="entry name" value="spore_ger_x_C"/>
    <property type="match status" value="1"/>
</dbReference>
<evidence type="ECO:0000259" key="9">
    <source>
        <dbReference type="Pfam" id="PF25198"/>
    </source>
</evidence>
<name>A0ABW9XKY3_9BACL</name>
<evidence type="ECO:0000313" key="11">
    <source>
        <dbReference type="Proteomes" id="UP000665561"/>
    </source>
</evidence>
<comment type="caution">
    <text evidence="10">The sequence shown here is derived from an EMBL/GenBank/DDBJ whole genome shotgun (WGS) entry which is preliminary data.</text>
</comment>
<comment type="subcellular location">
    <subcellularLocation>
        <location evidence="1">Membrane</location>
        <topology evidence="1">Lipid-anchor</topology>
    </subcellularLocation>
</comment>
<keyword evidence="4" id="KW-0732">Signal</keyword>
<dbReference type="RefSeq" id="WP_161741638.1">
    <property type="nucleotide sequence ID" value="NZ_JAAAMV010000002.1"/>
</dbReference>
<dbReference type="Proteomes" id="UP000665561">
    <property type="component" value="Unassembled WGS sequence"/>
</dbReference>
<evidence type="ECO:0000256" key="2">
    <source>
        <dbReference type="ARBA" id="ARBA00007886"/>
    </source>
</evidence>
<feature type="domain" description="Spore germination protein N-terminal" evidence="9">
    <location>
        <begin position="23"/>
        <end position="186"/>
    </location>
</feature>
<dbReference type="Gene3D" id="3.30.300.210">
    <property type="entry name" value="Nutrient germinant receptor protein C, domain 3"/>
    <property type="match status" value="1"/>
</dbReference>
<feature type="domain" description="Spore germination GerAC-like C-terminal" evidence="8">
    <location>
        <begin position="210"/>
        <end position="376"/>
    </location>
</feature>
<dbReference type="InterPro" id="IPR057336">
    <property type="entry name" value="GerAC_N"/>
</dbReference>
<evidence type="ECO:0000313" key="10">
    <source>
        <dbReference type="EMBL" id="NBD23208.1"/>
    </source>
</evidence>
<organism evidence="10 11">
    <name type="scientific">Paenibacillus glycinis</name>
    <dbReference type="NCBI Taxonomy" id="2697035"/>
    <lineage>
        <taxon>Bacteria</taxon>
        <taxon>Bacillati</taxon>
        <taxon>Bacillota</taxon>
        <taxon>Bacilli</taxon>
        <taxon>Bacillales</taxon>
        <taxon>Paenibacillaceae</taxon>
        <taxon>Paenibacillus</taxon>
    </lineage>
</organism>
<proteinExistence type="inferred from homology"/>
<reference evidence="10 11" key="1">
    <citation type="submission" date="2020-01" db="EMBL/GenBank/DDBJ databases">
        <title>Paenibacillus soybeanensis sp. nov. isolated from the nodules of soybean (Glycine max(L.) Merr).</title>
        <authorList>
            <person name="Wang H."/>
        </authorList>
    </citation>
    <scope>NUCLEOTIDE SEQUENCE [LARGE SCALE GENOMIC DNA]</scope>
    <source>
        <strain evidence="10 11">T1</strain>
    </source>
</reference>
<comment type="similarity">
    <text evidence="2">Belongs to the GerABKC lipoprotein family.</text>
</comment>
<keyword evidence="6" id="KW-0564">Palmitate</keyword>
<keyword evidence="7" id="KW-0449">Lipoprotein</keyword>
<accession>A0ABW9XKY3</accession>
<keyword evidence="11" id="KW-1185">Reference proteome</keyword>
<evidence type="ECO:0000259" key="8">
    <source>
        <dbReference type="Pfam" id="PF05504"/>
    </source>
</evidence>